<comment type="caution">
    <text evidence="1">The sequence shown here is derived from an EMBL/GenBank/DDBJ whole genome shotgun (WGS) entry which is preliminary data.</text>
</comment>
<organism evidence="1 2">
    <name type="scientific">Steccherinum ochraceum</name>
    <dbReference type="NCBI Taxonomy" id="92696"/>
    <lineage>
        <taxon>Eukaryota</taxon>
        <taxon>Fungi</taxon>
        <taxon>Dikarya</taxon>
        <taxon>Basidiomycota</taxon>
        <taxon>Agaricomycotina</taxon>
        <taxon>Agaricomycetes</taxon>
        <taxon>Polyporales</taxon>
        <taxon>Steccherinaceae</taxon>
        <taxon>Steccherinum</taxon>
    </lineage>
</organism>
<accession>A0A4R0RMX2</accession>
<dbReference type="Proteomes" id="UP000292702">
    <property type="component" value="Unassembled WGS sequence"/>
</dbReference>
<evidence type="ECO:0008006" key="3">
    <source>
        <dbReference type="Google" id="ProtNLM"/>
    </source>
</evidence>
<dbReference type="OrthoDB" id="2797325at2759"/>
<name>A0A4R0RMX2_9APHY</name>
<keyword evidence="2" id="KW-1185">Reference proteome</keyword>
<evidence type="ECO:0000313" key="1">
    <source>
        <dbReference type="EMBL" id="TCD68522.1"/>
    </source>
</evidence>
<proteinExistence type="predicted"/>
<dbReference type="Gene3D" id="3.80.10.10">
    <property type="entry name" value="Ribonuclease Inhibitor"/>
    <property type="match status" value="1"/>
</dbReference>
<sequence length="432" mass="48295">MNLKISRWFMKKFFVSSKRARARPLPELPHDVVLYVVKHLQDDSLSLKACTFVNRTWREAAQPLMFRSIAVTGPTRLLQLEKLATDTPSVTSWIKRLDIDRSLTDRGISIPGSQHPSWFFDLGSKLADKLHNLTVLHFSHVTDDTLKPTPGFFHFISVFKQVKHVTFDDCNFTDPVFFAFIASFPGLEHLRIRNHHRHAVVGPDVPYLFLPKLRSLRVELPFNAFDTIIPFLLWLGGTQSVYTLRSVSFQNVSGTLPMDGSKRVAAHVGDLLQKCVHLEHLALTAVDKNEASRVESDAAFVSHFNFSHNTRLHTISLKDPADGAIIPLLLKTTIDIRNINIILDAPPSTPTPPDGFVENHSAIVSLLETPAFAGVREVKVVNPKKALGAGAGIGSGKDELVKRVYKSLLDTGLVKMVEDSEEEYAKTWGGWV</sequence>
<gene>
    <name evidence="1" type="ORF">EIP91_010578</name>
</gene>
<dbReference type="EMBL" id="RWJN01000064">
    <property type="protein sequence ID" value="TCD68522.1"/>
    <property type="molecule type" value="Genomic_DNA"/>
</dbReference>
<protein>
    <recommendedName>
        <fullName evidence="3">F-box domain-containing protein</fullName>
    </recommendedName>
</protein>
<dbReference type="SUPFAM" id="SSF81383">
    <property type="entry name" value="F-box domain"/>
    <property type="match status" value="1"/>
</dbReference>
<evidence type="ECO:0000313" key="2">
    <source>
        <dbReference type="Proteomes" id="UP000292702"/>
    </source>
</evidence>
<dbReference type="InterPro" id="IPR032675">
    <property type="entry name" value="LRR_dom_sf"/>
</dbReference>
<dbReference type="PANTHER" id="PTHR38926">
    <property type="entry name" value="F-BOX DOMAIN CONTAINING PROTEIN, EXPRESSED"/>
    <property type="match status" value="1"/>
</dbReference>
<dbReference type="InterPro" id="IPR036047">
    <property type="entry name" value="F-box-like_dom_sf"/>
</dbReference>
<dbReference type="SUPFAM" id="SSF52047">
    <property type="entry name" value="RNI-like"/>
    <property type="match status" value="1"/>
</dbReference>
<reference evidence="1 2" key="1">
    <citation type="submission" date="2018-11" db="EMBL/GenBank/DDBJ databases">
        <title>Genome assembly of Steccherinum ochraceum LE-BIN_3174, the white-rot fungus of the Steccherinaceae family (The Residual Polyporoid clade, Polyporales, Basidiomycota).</title>
        <authorList>
            <person name="Fedorova T.V."/>
            <person name="Glazunova O.A."/>
            <person name="Landesman E.O."/>
            <person name="Moiseenko K.V."/>
            <person name="Psurtseva N.V."/>
            <person name="Savinova O.S."/>
            <person name="Shakhova N.V."/>
            <person name="Tyazhelova T.V."/>
            <person name="Vasina D.V."/>
        </authorList>
    </citation>
    <scope>NUCLEOTIDE SEQUENCE [LARGE SCALE GENOMIC DNA]</scope>
    <source>
        <strain evidence="1 2">LE-BIN_3174</strain>
    </source>
</reference>
<dbReference type="PANTHER" id="PTHR38926:SF72">
    <property type="entry name" value="IM:7136021-RELATED"/>
    <property type="match status" value="1"/>
</dbReference>
<dbReference type="AlphaFoldDB" id="A0A4R0RMX2"/>